<accession>A0ABN8ETI6</accession>
<keyword evidence="2 3" id="KW-0413">Isomerase</keyword>
<dbReference type="Pfam" id="PF02567">
    <property type="entry name" value="PhzC-PhzF"/>
    <property type="match status" value="1"/>
</dbReference>
<evidence type="ECO:0000313" key="4">
    <source>
        <dbReference type="Proteomes" id="UP000837932"/>
    </source>
</evidence>
<protein>
    <submittedName>
        <fullName evidence="3">Isomerase YddE</fullName>
        <ecNumber evidence="3">5.1.-.-</ecNumber>
    </submittedName>
</protein>
<proteinExistence type="inferred from homology"/>
<reference evidence="3" key="1">
    <citation type="submission" date="2021-12" db="EMBL/GenBank/DDBJ databases">
        <authorList>
            <person name="Rodrigo-Torres L."/>
            <person name="Arahal R. D."/>
            <person name="Lucena T."/>
        </authorList>
    </citation>
    <scope>NUCLEOTIDE SEQUENCE</scope>
    <source>
        <strain evidence="3">CECT 8858</strain>
    </source>
</reference>
<dbReference type="NCBIfam" id="TIGR00654">
    <property type="entry name" value="PhzF_family"/>
    <property type="match status" value="1"/>
</dbReference>
<dbReference type="InterPro" id="IPR003719">
    <property type="entry name" value="Phenazine_PhzF-like"/>
</dbReference>
<name>A0ABN8ETI6_9BACT</name>
<evidence type="ECO:0000256" key="1">
    <source>
        <dbReference type="ARBA" id="ARBA00008270"/>
    </source>
</evidence>
<comment type="similarity">
    <text evidence="1">Belongs to the PhzF family.</text>
</comment>
<keyword evidence="4" id="KW-1185">Reference proteome</keyword>
<dbReference type="EMBL" id="CAKLPY010000001">
    <property type="protein sequence ID" value="CAH0995265.1"/>
    <property type="molecule type" value="Genomic_DNA"/>
</dbReference>
<sequence>MQLAIYQVDAFTTKLFGGNPAAVIPLKKWLSDDLMQKIALENNLSETAFFIPIENGDENQFQIRWFTPTIEVNLCGHATLATAFVIFNVLKLKFDTILFDSKSGILKVTKENKWLELDFPFQETLPSEAPAELIESIGKKPKEIYRASDDYMLVYTSENDIEQISPDFNALKNIKARGIIITAQAKSKKIDFVSRFFAPGSGIDEDPVTGSAHTKLVPYWAKILGKNEMIAEQISARKGYLKCTLKNDRVLMAGQGKLFLKGKITI</sequence>
<gene>
    <name evidence="3" type="primary">yddE</name>
    <name evidence="3" type="ORF">EMA8858_01385</name>
</gene>
<comment type="caution">
    <text evidence="3">The sequence shown here is derived from an EMBL/GenBank/DDBJ whole genome shotgun (WGS) entry which is preliminary data.</text>
</comment>
<dbReference type="GO" id="GO:0016853">
    <property type="term" value="F:isomerase activity"/>
    <property type="evidence" value="ECO:0007669"/>
    <property type="project" value="UniProtKB-KW"/>
</dbReference>
<dbReference type="Gene3D" id="3.10.310.10">
    <property type="entry name" value="Diaminopimelate Epimerase, Chain A, domain 1"/>
    <property type="match status" value="2"/>
</dbReference>
<dbReference type="EC" id="5.1.-.-" evidence="3"/>
<dbReference type="SUPFAM" id="SSF54506">
    <property type="entry name" value="Diaminopimelate epimerase-like"/>
    <property type="match status" value="1"/>
</dbReference>
<evidence type="ECO:0000313" key="3">
    <source>
        <dbReference type="EMBL" id="CAH0995265.1"/>
    </source>
</evidence>
<organism evidence="3 4">
    <name type="scientific">Emticicia aquatica</name>
    <dbReference type="NCBI Taxonomy" id="1681835"/>
    <lineage>
        <taxon>Bacteria</taxon>
        <taxon>Pseudomonadati</taxon>
        <taxon>Bacteroidota</taxon>
        <taxon>Cytophagia</taxon>
        <taxon>Cytophagales</taxon>
        <taxon>Leadbetterellaceae</taxon>
        <taxon>Emticicia</taxon>
    </lineage>
</organism>
<dbReference type="PANTHER" id="PTHR13774:SF17">
    <property type="entry name" value="PHENAZINE BIOSYNTHESIS-LIKE DOMAIN-CONTAINING PROTEIN"/>
    <property type="match status" value="1"/>
</dbReference>
<evidence type="ECO:0000256" key="2">
    <source>
        <dbReference type="ARBA" id="ARBA00023235"/>
    </source>
</evidence>
<dbReference type="PIRSF" id="PIRSF016184">
    <property type="entry name" value="PhzC_PhzF"/>
    <property type="match status" value="1"/>
</dbReference>
<dbReference type="Proteomes" id="UP000837932">
    <property type="component" value="Unassembled WGS sequence"/>
</dbReference>
<dbReference type="RefSeq" id="WP_238805748.1">
    <property type="nucleotide sequence ID" value="NZ_CAKLPY010000001.1"/>
</dbReference>
<dbReference type="PANTHER" id="PTHR13774">
    <property type="entry name" value="PHENAZINE BIOSYNTHESIS PROTEIN"/>
    <property type="match status" value="1"/>
</dbReference>